<evidence type="ECO:0000313" key="8">
    <source>
        <dbReference type="Proteomes" id="UP000799437"/>
    </source>
</evidence>
<keyword evidence="3 5" id="KW-0863">Zinc-finger</keyword>
<gene>
    <name evidence="7" type="ORF">EJ05DRAFT_470949</name>
</gene>
<dbReference type="OrthoDB" id="6077919at2759"/>
<keyword evidence="1" id="KW-0479">Metal-binding</keyword>
<proteinExistence type="predicted"/>
<organism evidence="7 8">
    <name type="scientific">Pseudovirgaria hyperparasitica</name>
    <dbReference type="NCBI Taxonomy" id="470096"/>
    <lineage>
        <taxon>Eukaryota</taxon>
        <taxon>Fungi</taxon>
        <taxon>Dikarya</taxon>
        <taxon>Ascomycota</taxon>
        <taxon>Pezizomycotina</taxon>
        <taxon>Dothideomycetes</taxon>
        <taxon>Dothideomycetes incertae sedis</taxon>
        <taxon>Acrospermales</taxon>
        <taxon>Acrospermaceae</taxon>
        <taxon>Pseudovirgaria</taxon>
    </lineage>
</organism>
<dbReference type="PROSITE" id="PS00028">
    <property type="entry name" value="ZINC_FINGER_C2H2_1"/>
    <property type="match status" value="5"/>
</dbReference>
<evidence type="ECO:0000256" key="1">
    <source>
        <dbReference type="ARBA" id="ARBA00022723"/>
    </source>
</evidence>
<dbReference type="Proteomes" id="UP000799437">
    <property type="component" value="Unassembled WGS sequence"/>
</dbReference>
<dbReference type="Pfam" id="PF12874">
    <property type="entry name" value="zf-met"/>
    <property type="match status" value="4"/>
</dbReference>
<dbReference type="SMART" id="SM00355">
    <property type="entry name" value="ZnF_C2H2"/>
    <property type="match status" value="6"/>
</dbReference>
<feature type="domain" description="C2H2-type" evidence="6">
    <location>
        <begin position="197"/>
        <end position="221"/>
    </location>
</feature>
<protein>
    <recommendedName>
        <fullName evidence="6">C2H2-type domain-containing protein</fullName>
    </recommendedName>
</protein>
<dbReference type="PROSITE" id="PS50157">
    <property type="entry name" value="ZINC_FINGER_C2H2_2"/>
    <property type="match status" value="4"/>
</dbReference>
<evidence type="ECO:0000256" key="5">
    <source>
        <dbReference type="PROSITE-ProRule" id="PRU00042"/>
    </source>
</evidence>
<dbReference type="GO" id="GO:0008270">
    <property type="term" value="F:zinc ion binding"/>
    <property type="evidence" value="ECO:0007669"/>
    <property type="project" value="UniProtKB-KW"/>
</dbReference>
<dbReference type="AlphaFoldDB" id="A0A6A6VSY9"/>
<evidence type="ECO:0000313" key="7">
    <source>
        <dbReference type="EMBL" id="KAF2752874.1"/>
    </source>
</evidence>
<dbReference type="GO" id="GO:0000977">
    <property type="term" value="F:RNA polymerase II transcription regulatory region sequence-specific DNA binding"/>
    <property type="evidence" value="ECO:0007669"/>
    <property type="project" value="TreeGrafter"/>
</dbReference>
<keyword evidence="4" id="KW-0862">Zinc</keyword>
<dbReference type="InterPro" id="IPR036236">
    <property type="entry name" value="Znf_C2H2_sf"/>
</dbReference>
<dbReference type="InterPro" id="IPR013087">
    <property type="entry name" value="Znf_C2H2_type"/>
</dbReference>
<feature type="domain" description="C2H2-type" evidence="6">
    <location>
        <begin position="36"/>
        <end position="65"/>
    </location>
</feature>
<dbReference type="PANTHER" id="PTHR24409">
    <property type="entry name" value="ZINC FINGER PROTEIN 142"/>
    <property type="match status" value="1"/>
</dbReference>
<evidence type="ECO:0000256" key="3">
    <source>
        <dbReference type="ARBA" id="ARBA00022771"/>
    </source>
</evidence>
<reference evidence="7" key="1">
    <citation type="journal article" date="2020" name="Stud. Mycol.">
        <title>101 Dothideomycetes genomes: a test case for predicting lifestyles and emergence of pathogens.</title>
        <authorList>
            <person name="Haridas S."/>
            <person name="Albert R."/>
            <person name="Binder M."/>
            <person name="Bloem J."/>
            <person name="Labutti K."/>
            <person name="Salamov A."/>
            <person name="Andreopoulos B."/>
            <person name="Baker S."/>
            <person name="Barry K."/>
            <person name="Bills G."/>
            <person name="Bluhm B."/>
            <person name="Cannon C."/>
            <person name="Castanera R."/>
            <person name="Culley D."/>
            <person name="Daum C."/>
            <person name="Ezra D."/>
            <person name="Gonzalez J."/>
            <person name="Henrissat B."/>
            <person name="Kuo A."/>
            <person name="Liang C."/>
            <person name="Lipzen A."/>
            <person name="Lutzoni F."/>
            <person name="Magnuson J."/>
            <person name="Mondo S."/>
            <person name="Nolan M."/>
            <person name="Ohm R."/>
            <person name="Pangilinan J."/>
            <person name="Park H.-J."/>
            <person name="Ramirez L."/>
            <person name="Alfaro M."/>
            <person name="Sun H."/>
            <person name="Tritt A."/>
            <person name="Yoshinaga Y."/>
            <person name="Zwiers L.-H."/>
            <person name="Turgeon B."/>
            <person name="Goodwin S."/>
            <person name="Spatafora J."/>
            <person name="Crous P."/>
            <person name="Grigoriev I."/>
        </authorList>
    </citation>
    <scope>NUCLEOTIDE SEQUENCE</scope>
    <source>
        <strain evidence="7">CBS 121739</strain>
    </source>
</reference>
<dbReference type="PANTHER" id="PTHR24409:SF295">
    <property type="entry name" value="AZ2-RELATED"/>
    <property type="match status" value="1"/>
</dbReference>
<evidence type="ECO:0000256" key="2">
    <source>
        <dbReference type="ARBA" id="ARBA00022737"/>
    </source>
</evidence>
<dbReference type="SUPFAM" id="SSF57667">
    <property type="entry name" value="beta-beta-alpha zinc fingers"/>
    <property type="match status" value="2"/>
</dbReference>
<evidence type="ECO:0000259" key="6">
    <source>
        <dbReference type="PROSITE" id="PS50157"/>
    </source>
</evidence>
<evidence type="ECO:0000256" key="4">
    <source>
        <dbReference type="ARBA" id="ARBA00022833"/>
    </source>
</evidence>
<feature type="domain" description="C2H2-type" evidence="6">
    <location>
        <begin position="7"/>
        <end position="36"/>
    </location>
</feature>
<sequence>MYQSSNFECETCDREFGSEYAASQHMNARGHWAKRYPCESCGDVFLNEYECEEHMDQYDHYAPKHGCEACSKMFYSAQAARAHMDKLDHWRRVWCDKCQRGFQNENKLRMHLNGAAHRANSIDCPFCKRNFTTATGVTHHLESGSCPNATNVNREVIYRAIRARDTSGVITHKTIEWHSQSNGSFEASNASWNGECFECYLCHRGFNTLRGLNQHLSSPAHKQRIYHCVSRRCGKEFTALAALFSHLESESCGAVRFERVQKSMQGILTGRTRAIAF</sequence>
<dbReference type="GO" id="GO:0000981">
    <property type="term" value="F:DNA-binding transcription factor activity, RNA polymerase II-specific"/>
    <property type="evidence" value="ECO:0007669"/>
    <property type="project" value="TreeGrafter"/>
</dbReference>
<name>A0A6A6VSY9_9PEZI</name>
<feature type="domain" description="C2H2-type" evidence="6">
    <location>
        <begin position="93"/>
        <end position="122"/>
    </location>
</feature>
<keyword evidence="2" id="KW-0677">Repeat</keyword>
<accession>A0A6A6VSY9</accession>
<dbReference type="GeneID" id="54484008"/>
<dbReference type="RefSeq" id="XP_033595325.1">
    <property type="nucleotide sequence ID" value="XM_033742954.1"/>
</dbReference>
<dbReference type="Gene3D" id="3.30.160.60">
    <property type="entry name" value="Classic Zinc Finger"/>
    <property type="match status" value="3"/>
</dbReference>
<dbReference type="GO" id="GO:0005634">
    <property type="term" value="C:nucleus"/>
    <property type="evidence" value="ECO:0007669"/>
    <property type="project" value="TreeGrafter"/>
</dbReference>
<keyword evidence="8" id="KW-1185">Reference proteome</keyword>
<dbReference type="EMBL" id="ML996591">
    <property type="protein sequence ID" value="KAF2752874.1"/>
    <property type="molecule type" value="Genomic_DNA"/>
</dbReference>